<accession>A0A7S9DYI0</accession>
<feature type="chain" id="PRO_5032794076" description="Lipoprotein" evidence="1">
    <location>
        <begin position="21"/>
        <end position="460"/>
    </location>
</feature>
<reference evidence="2 3" key="1">
    <citation type="submission" date="2020-11" db="EMBL/GenBank/DDBJ databases">
        <title>Complete genome sequence for Salinimonas sp. strain G2-b.</title>
        <authorList>
            <person name="Park S.-J."/>
        </authorList>
    </citation>
    <scope>NUCLEOTIDE SEQUENCE [LARGE SCALE GENOMIC DNA]</scope>
    <source>
        <strain evidence="2 3">G2-b</strain>
    </source>
</reference>
<evidence type="ECO:0000256" key="1">
    <source>
        <dbReference type="SAM" id="SignalP"/>
    </source>
</evidence>
<evidence type="ECO:0000313" key="2">
    <source>
        <dbReference type="EMBL" id="QPG06343.1"/>
    </source>
</evidence>
<name>A0A7S9DYI0_9ALTE</name>
<protein>
    <recommendedName>
        <fullName evidence="4">Lipoprotein</fullName>
    </recommendedName>
</protein>
<gene>
    <name evidence="2" type="ORF">IT774_03875</name>
</gene>
<keyword evidence="1" id="KW-0732">Signal</keyword>
<sequence>MKRLAASIIPALLLTGCVSTSDLTGNNASSFATNLAQNNLDGALLEAQKESGFDAEDNTVDDQLWAMQTGLLYRMKGDFDASTTYFDMIEDVMYTEDTENLFEKGGEQIGSILTNDTFLDYEQTLYDAVMVNTYKAINFEAMGDIANARVEWNRADDRQRRAAEFFASQINETKEELAKKQEEEEARDESVDKSLNSANKILVEQGVDMSAWQAYDGYINPFSTYMHGLFFLRHGADGADLEKAIDSFERVVSLTGSPAAQQSLEYAKSLRTNHMAKEDFVWVIIENGEATQKEAFEINLPLFLVSSNVNYTGIALPKLKERPDALGPFAVNDISASAIADMDRIIQADFKEKFPLILTREITRATIKTVAQKQLQDNHILLGWAAGMAQRLTTEADTRTWSLLPKNFQAVMLPRPEDGQLLITAERLASPVKLDLNTTPGDVVYLKAVNAQVSPTYHVM</sequence>
<dbReference type="Proteomes" id="UP000595095">
    <property type="component" value="Chromosome"/>
</dbReference>
<evidence type="ECO:0000313" key="3">
    <source>
        <dbReference type="Proteomes" id="UP000595095"/>
    </source>
</evidence>
<dbReference type="RefSeq" id="WP_195811420.1">
    <property type="nucleotide sequence ID" value="NZ_CP064795.1"/>
</dbReference>
<dbReference type="KEGG" id="smaa:IT774_03875"/>
<keyword evidence="3" id="KW-1185">Reference proteome</keyword>
<dbReference type="PROSITE" id="PS51257">
    <property type="entry name" value="PROKAR_LIPOPROTEIN"/>
    <property type="match status" value="1"/>
</dbReference>
<organism evidence="2 3">
    <name type="scientific">Salinimonas marina</name>
    <dbReference type="NCBI Taxonomy" id="2785918"/>
    <lineage>
        <taxon>Bacteria</taxon>
        <taxon>Pseudomonadati</taxon>
        <taxon>Pseudomonadota</taxon>
        <taxon>Gammaproteobacteria</taxon>
        <taxon>Alteromonadales</taxon>
        <taxon>Alteromonadaceae</taxon>
        <taxon>Alteromonas/Salinimonas group</taxon>
        <taxon>Salinimonas</taxon>
    </lineage>
</organism>
<dbReference type="AlphaFoldDB" id="A0A7S9DYI0"/>
<proteinExistence type="predicted"/>
<evidence type="ECO:0008006" key="4">
    <source>
        <dbReference type="Google" id="ProtNLM"/>
    </source>
</evidence>
<dbReference type="EMBL" id="CP064795">
    <property type="protein sequence ID" value="QPG06343.1"/>
    <property type="molecule type" value="Genomic_DNA"/>
</dbReference>
<feature type="signal peptide" evidence="1">
    <location>
        <begin position="1"/>
        <end position="20"/>
    </location>
</feature>